<evidence type="ECO:0000313" key="2">
    <source>
        <dbReference type="EMBL" id="KAL2526396.1"/>
    </source>
</evidence>
<comment type="caution">
    <text evidence="2">The sequence shown here is derived from an EMBL/GenBank/DDBJ whole genome shotgun (WGS) entry which is preliminary data.</text>
</comment>
<evidence type="ECO:0000256" key="1">
    <source>
        <dbReference type="SAM" id="MobiDB-lite"/>
    </source>
</evidence>
<proteinExistence type="predicted"/>
<evidence type="ECO:0008006" key="4">
    <source>
        <dbReference type="Google" id="ProtNLM"/>
    </source>
</evidence>
<gene>
    <name evidence="2" type="ORF">Adt_11450</name>
</gene>
<evidence type="ECO:0000313" key="3">
    <source>
        <dbReference type="Proteomes" id="UP001604336"/>
    </source>
</evidence>
<name>A0ABD1UMW9_9LAMI</name>
<dbReference type="EMBL" id="JBFOLK010000003">
    <property type="protein sequence ID" value="KAL2526396.1"/>
    <property type="molecule type" value="Genomic_DNA"/>
</dbReference>
<keyword evidence="3" id="KW-1185">Reference proteome</keyword>
<feature type="region of interest" description="Disordered" evidence="1">
    <location>
        <begin position="110"/>
        <end position="135"/>
    </location>
</feature>
<accession>A0ABD1UMW9</accession>
<protein>
    <recommendedName>
        <fullName evidence="4">DUF4283 domain-containing protein</fullName>
    </recommendedName>
</protein>
<reference evidence="3" key="1">
    <citation type="submission" date="2024-07" db="EMBL/GenBank/DDBJ databases">
        <title>Two chromosome-level genome assemblies of Korean endemic species Abeliophyllum distichum and Forsythia ovata (Oleaceae).</title>
        <authorList>
            <person name="Jang H."/>
        </authorList>
    </citation>
    <scope>NUCLEOTIDE SEQUENCE [LARGE SCALE GENOMIC DNA]</scope>
</reference>
<sequence>MGIEAHLILAMNPIYGFIGDSIIPRETIVLITEMKKAPKTITTPMEYLVVKKSSSYHGVLGRWAHIDLETMTHTKFLCMKFSTDHGIATVRENQSEFMACKVNVIDVEMKDGPLDPKRMDDEPKEEDKQSMEQED</sequence>
<dbReference type="Proteomes" id="UP001604336">
    <property type="component" value="Unassembled WGS sequence"/>
</dbReference>
<organism evidence="2 3">
    <name type="scientific">Abeliophyllum distichum</name>
    <dbReference type="NCBI Taxonomy" id="126358"/>
    <lineage>
        <taxon>Eukaryota</taxon>
        <taxon>Viridiplantae</taxon>
        <taxon>Streptophyta</taxon>
        <taxon>Embryophyta</taxon>
        <taxon>Tracheophyta</taxon>
        <taxon>Spermatophyta</taxon>
        <taxon>Magnoliopsida</taxon>
        <taxon>eudicotyledons</taxon>
        <taxon>Gunneridae</taxon>
        <taxon>Pentapetalae</taxon>
        <taxon>asterids</taxon>
        <taxon>lamiids</taxon>
        <taxon>Lamiales</taxon>
        <taxon>Oleaceae</taxon>
        <taxon>Forsythieae</taxon>
        <taxon>Abeliophyllum</taxon>
    </lineage>
</organism>
<dbReference type="AlphaFoldDB" id="A0ABD1UMW9"/>